<dbReference type="Proteomes" id="UP000756921">
    <property type="component" value="Unassembled WGS sequence"/>
</dbReference>
<dbReference type="EMBL" id="WJXW01000015">
    <property type="protein sequence ID" value="KAF9729782.1"/>
    <property type="molecule type" value="Genomic_DNA"/>
</dbReference>
<evidence type="ECO:0000313" key="1">
    <source>
        <dbReference type="EMBL" id="KAF9729782.1"/>
    </source>
</evidence>
<gene>
    <name evidence="1" type="ORF">PMIN01_11715</name>
    <name evidence="2" type="ORF">PMIN01_12084</name>
</gene>
<organism evidence="2 3">
    <name type="scientific">Paraphaeosphaeria minitans</name>
    <dbReference type="NCBI Taxonomy" id="565426"/>
    <lineage>
        <taxon>Eukaryota</taxon>
        <taxon>Fungi</taxon>
        <taxon>Dikarya</taxon>
        <taxon>Ascomycota</taxon>
        <taxon>Pezizomycotina</taxon>
        <taxon>Dothideomycetes</taxon>
        <taxon>Pleosporomycetidae</taxon>
        <taxon>Pleosporales</taxon>
        <taxon>Massarineae</taxon>
        <taxon>Didymosphaeriaceae</taxon>
        <taxon>Paraphaeosphaeria</taxon>
    </lineage>
</organism>
<name>A0A9P6KL05_9PLEO</name>
<dbReference type="OrthoDB" id="3659405at2759"/>
<reference evidence="2" key="1">
    <citation type="journal article" date="2020" name="Mol. Plant Microbe Interact.">
        <title>Genome Sequence of the Biocontrol Agent Coniothyrium minitans strain Conio (IMI 134523).</title>
        <authorList>
            <person name="Patel D."/>
            <person name="Shittu T.A."/>
            <person name="Baroncelli R."/>
            <person name="Muthumeenakshi S."/>
            <person name="Osborne T.H."/>
            <person name="Janganan T.K."/>
            <person name="Sreenivasaprasad S."/>
        </authorList>
    </citation>
    <scope>NUCLEOTIDE SEQUENCE</scope>
    <source>
        <strain evidence="2">Conio</strain>
    </source>
</reference>
<accession>A0A9P6KL05</accession>
<dbReference type="EMBL" id="WJXW01000015">
    <property type="protein sequence ID" value="KAF9730151.1"/>
    <property type="molecule type" value="Genomic_DNA"/>
</dbReference>
<protein>
    <submittedName>
        <fullName evidence="2">Uncharacterized protein</fullName>
    </submittedName>
</protein>
<comment type="caution">
    <text evidence="2">The sequence shown here is derived from an EMBL/GenBank/DDBJ whole genome shotgun (WGS) entry which is preliminary data.</text>
</comment>
<proteinExistence type="predicted"/>
<evidence type="ECO:0000313" key="2">
    <source>
        <dbReference type="EMBL" id="KAF9730151.1"/>
    </source>
</evidence>
<dbReference type="AlphaFoldDB" id="A0A9P6KL05"/>
<evidence type="ECO:0000313" key="3">
    <source>
        <dbReference type="Proteomes" id="UP000756921"/>
    </source>
</evidence>
<sequence length="130" mass="14519">MFIALRFARLIAELDEKDPGKVWIVFAGLQLIYQAAKAQSSVRQRLTNDHSARPVHEPTLHEISKGKLARITLQAPAIVLDPFTIFNQHDLSVLTENIGKLLPVTKRAYLSATPEAKMQHASSTASTYRQ</sequence>
<keyword evidence="3" id="KW-1185">Reference proteome</keyword>